<evidence type="ECO:0000313" key="1">
    <source>
        <dbReference type="EMBL" id="KAF2817704.1"/>
    </source>
</evidence>
<protein>
    <submittedName>
        <fullName evidence="1 3">Uncharacterized protein</fullName>
    </submittedName>
</protein>
<dbReference type="EMBL" id="MU003692">
    <property type="protein sequence ID" value="KAF2817704.1"/>
    <property type="molecule type" value="Genomic_DNA"/>
</dbReference>
<reference evidence="3" key="3">
    <citation type="submission" date="2025-04" db="UniProtKB">
        <authorList>
            <consortium name="RefSeq"/>
        </authorList>
    </citation>
    <scope>IDENTIFICATION</scope>
    <source>
        <strain evidence="3">CBS 304.34</strain>
    </source>
</reference>
<name>A0A6A6ZBM0_9PEZI</name>
<dbReference type="AlphaFoldDB" id="A0A6A6ZBM0"/>
<sequence length="120" mass="13718">MVIIPDSFEWELPNNCLLADNYANKGGWLVYLPDFMVGYTATADLVVSVHALDDGGIRVFWHLYRVIRRFIPYMIENPPTVATSRIFTMFRELKKVEAADLPVGTAGFCRLRNLLFNSKC</sequence>
<dbReference type="GeneID" id="54467315"/>
<organism evidence="1">
    <name type="scientific">Mytilinidion resinicola</name>
    <dbReference type="NCBI Taxonomy" id="574789"/>
    <lineage>
        <taxon>Eukaryota</taxon>
        <taxon>Fungi</taxon>
        <taxon>Dikarya</taxon>
        <taxon>Ascomycota</taxon>
        <taxon>Pezizomycotina</taxon>
        <taxon>Dothideomycetes</taxon>
        <taxon>Pleosporomycetidae</taxon>
        <taxon>Mytilinidiales</taxon>
        <taxon>Mytilinidiaceae</taxon>
        <taxon>Mytilinidion</taxon>
    </lineage>
</organism>
<dbReference type="OrthoDB" id="17560at2759"/>
<reference evidence="1 3" key="1">
    <citation type="journal article" date="2020" name="Stud. Mycol.">
        <title>101 Dothideomycetes genomes: a test case for predicting lifestyles and emergence of pathogens.</title>
        <authorList>
            <person name="Haridas S."/>
            <person name="Albert R."/>
            <person name="Binder M."/>
            <person name="Bloem J."/>
            <person name="Labutti K."/>
            <person name="Salamov A."/>
            <person name="Andreopoulos B."/>
            <person name="Baker S."/>
            <person name="Barry K."/>
            <person name="Bills G."/>
            <person name="Bluhm B."/>
            <person name="Cannon C."/>
            <person name="Castanera R."/>
            <person name="Culley D."/>
            <person name="Daum C."/>
            <person name="Ezra D."/>
            <person name="Gonzalez J."/>
            <person name="Henrissat B."/>
            <person name="Kuo A."/>
            <person name="Liang C."/>
            <person name="Lipzen A."/>
            <person name="Lutzoni F."/>
            <person name="Magnuson J."/>
            <person name="Mondo S."/>
            <person name="Nolan M."/>
            <person name="Ohm R."/>
            <person name="Pangilinan J."/>
            <person name="Park H.-J."/>
            <person name="Ramirez L."/>
            <person name="Alfaro M."/>
            <person name="Sun H."/>
            <person name="Tritt A."/>
            <person name="Yoshinaga Y."/>
            <person name="Zwiers L.-H."/>
            <person name="Turgeon B."/>
            <person name="Goodwin S."/>
            <person name="Spatafora J."/>
            <person name="Crous P."/>
            <person name="Grigoriev I."/>
        </authorList>
    </citation>
    <scope>NUCLEOTIDE SEQUENCE</scope>
    <source>
        <strain evidence="1 3">CBS 304.34</strain>
    </source>
</reference>
<dbReference type="RefSeq" id="XP_033584668.1">
    <property type="nucleotide sequence ID" value="XM_033726422.1"/>
</dbReference>
<gene>
    <name evidence="1 3" type="ORF">BDZ99DRAFT_530816</name>
</gene>
<dbReference type="Proteomes" id="UP000504636">
    <property type="component" value="Unplaced"/>
</dbReference>
<reference evidence="3" key="2">
    <citation type="submission" date="2020-04" db="EMBL/GenBank/DDBJ databases">
        <authorList>
            <consortium name="NCBI Genome Project"/>
        </authorList>
    </citation>
    <scope>NUCLEOTIDE SEQUENCE</scope>
    <source>
        <strain evidence="3">CBS 304.34</strain>
    </source>
</reference>
<proteinExistence type="predicted"/>
<evidence type="ECO:0000313" key="2">
    <source>
        <dbReference type="Proteomes" id="UP000504636"/>
    </source>
</evidence>
<keyword evidence="2" id="KW-1185">Reference proteome</keyword>
<accession>A0A6A6ZBM0</accession>
<evidence type="ECO:0000313" key="3">
    <source>
        <dbReference type="RefSeq" id="XP_033584668.1"/>
    </source>
</evidence>